<evidence type="ECO:0000256" key="10">
    <source>
        <dbReference type="SAM" id="Phobius"/>
    </source>
</evidence>
<evidence type="ECO:0000256" key="3">
    <source>
        <dbReference type="ARBA" id="ARBA00022606"/>
    </source>
</evidence>
<organism evidence="11 12">
    <name type="scientific">Henosepilachna vigintioctopunctata</name>
    <dbReference type="NCBI Taxonomy" id="420089"/>
    <lineage>
        <taxon>Eukaryota</taxon>
        <taxon>Metazoa</taxon>
        <taxon>Ecdysozoa</taxon>
        <taxon>Arthropoda</taxon>
        <taxon>Hexapoda</taxon>
        <taxon>Insecta</taxon>
        <taxon>Pterygota</taxon>
        <taxon>Neoptera</taxon>
        <taxon>Endopterygota</taxon>
        <taxon>Coleoptera</taxon>
        <taxon>Polyphaga</taxon>
        <taxon>Cucujiformia</taxon>
        <taxon>Coccinelloidea</taxon>
        <taxon>Coccinellidae</taxon>
        <taxon>Epilachninae</taxon>
        <taxon>Epilachnini</taxon>
        <taxon>Henosepilachna</taxon>
    </lineage>
</organism>
<evidence type="ECO:0000256" key="1">
    <source>
        <dbReference type="ARBA" id="ARBA00004651"/>
    </source>
</evidence>
<evidence type="ECO:0000256" key="6">
    <source>
        <dbReference type="ARBA" id="ARBA00022989"/>
    </source>
</evidence>
<evidence type="ECO:0000256" key="9">
    <source>
        <dbReference type="ARBA" id="ARBA00023224"/>
    </source>
</evidence>
<keyword evidence="5" id="KW-0552">Olfaction</keyword>
<dbReference type="GO" id="GO:0004984">
    <property type="term" value="F:olfactory receptor activity"/>
    <property type="evidence" value="ECO:0007669"/>
    <property type="project" value="InterPro"/>
</dbReference>
<dbReference type="Proteomes" id="UP001431783">
    <property type="component" value="Unassembled WGS sequence"/>
</dbReference>
<evidence type="ECO:0000256" key="8">
    <source>
        <dbReference type="ARBA" id="ARBA00023170"/>
    </source>
</evidence>
<dbReference type="GO" id="GO:0005886">
    <property type="term" value="C:plasma membrane"/>
    <property type="evidence" value="ECO:0007669"/>
    <property type="project" value="UniProtKB-SubCell"/>
</dbReference>
<gene>
    <name evidence="11" type="ORF">WA026_001848</name>
</gene>
<dbReference type="Pfam" id="PF02949">
    <property type="entry name" value="7tm_6"/>
    <property type="match status" value="1"/>
</dbReference>
<dbReference type="InterPro" id="IPR004117">
    <property type="entry name" value="7tm6_olfct_rcpt"/>
</dbReference>
<keyword evidence="3" id="KW-0716">Sensory transduction</keyword>
<evidence type="ECO:0008006" key="13">
    <source>
        <dbReference type="Google" id="ProtNLM"/>
    </source>
</evidence>
<keyword evidence="7 10" id="KW-0472">Membrane</keyword>
<keyword evidence="6 10" id="KW-1133">Transmembrane helix</keyword>
<dbReference type="GO" id="GO:0007165">
    <property type="term" value="P:signal transduction"/>
    <property type="evidence" value="ECO:0007669"/>
    <property type="project" value="UniProtKB-KW"/>
</dbReference>
<sequence>MSLLDKDIILLRYIGLWPEGNKYFQNNKYTYFSVILISSFMGLDYICTILDIPSKWNNIERLANLLTILAEKTITLIEAILFLKNVKLRNEILETFDLDMMKPMNERQRIIVNNSLKMFTYIASVYFSCCSITCICLFLLPIVKREREFPFDAWYPFSAYKSPWFELIYAHQCLAATWNHFAHLAVEIYCAGLMATIGSQCDLLSYKVINGEGVDETDFEEDDISSNDGTATAISYVYFKKIVEHHQEILR</sequence>
<evidence type="ECO:0000256" key="5">
    <source>
        <dbReference type="ARBA" id="ARBA00022725"/>
    </source>
</evidence>
<evidence type="ECO:0000256" key="2">
    <source>
        <dbReference type="ARBA" id="ARBA00022475"/>
    </source>
</evidence>
<keyword evidence="12" id="KW-1185">Reference proteome</keyword>
<comment type="caution">
    <text evidence="11">The sequence shown here is derived from an EMBL/GenBank/DDBJ whole genome shotgun (WGS) entry which is preliminary data.</text>
</comment>
<evidence type="ECO:0000313" key="12">
    <source>
        <dbReference type="Proteomes" id="UP001431783"/>
    </source>
</evidence>
<evidence type="ECO:0000256" key="7">
    <source>
        <dbReference type="ARBA" id="ARBA00023136"/>
    </source>
</evidence>
<evidence type="ECO:0000256" key="4">
    <source>
        <dbReference type="ARBA" id="ARBA00022692"/>
    </source>
</evidence>
<keyword evidence="8" id="KW-0675">Receptor</keyword>
<dbReference type="PANTHER" id="PTHR21137:SF35">
    <property type="entry name" value="ODORANT RECEPTOR 19A-RELATED"/>
    <property type="match status" value="1"/>
</dbReference>
<dbReference type="EMBL" id="JARQZJ010000091">
    <property type="protein sequence ID" value="KAK9883680.1"/>
    <property type="molecule type" value="Genomic_DNA"/>
</dbReference>
<proteinExistence type="predicted"/>
<feature type="transmembrane region" description="Helical" evidence="10">
    <location>
        <begin position="29"/>
        <end position="50"/>
    </location>
</feature>
<evidence type="ECO:0000313" key="11">
    <source>
        <dbReference type="EMBL" id="KAK9883680.1"/>
    </source>
</evidence>
<accession>A0AAW1URI5</accession>
<dbReference type="GO" id="GO:0005549">
    <property type="term" value="F:odorant binding"/>
    <property type="evidence" value="ECO:0007669"/>
    <property type="project" value="InterPro"/>
</dbReference>
<keyword evidence="9" id="KW-0807">Transducer</keyword>
<name>A0AAW1URI5_9CUCU</name>
<feature type="transmembrane region" description="Helical" evidence="10">
    <location>
        <begin position="118"/>
        <end position="140"/>
    </location>
</feature>
<reference evidence="11 12" key="1">
    <citation type="submission" date="2023-03" db="EMBL/GenBank/DDBJ databases">
        <title>Genome insight into feeding habits of ladybird beetles.</title>
        <authorList>
            <person name="Li H.-S."/>
            <person name="Huang Y.-H."/>
            <person name="Pang H."/>
        </authorList>
    </citation>
    <scope>NUCLEOTIDE SEQUENCE [LARGE SCALE GENOMIC DNA]</scope>
    <source>
        <strain evidence="11">SYSU_2023b</strain>
        <tissue evidence="11">Whole body</tissue>
    </source>
</reference>
<dbReference type="PANTHER" id="PTHR21137">
    <property type="entry name" value="ODORANT RECEPTOR"/>
    <property type="match status" value="1"/>
</dbReference>
<dbReference type="AlphaFoldDB" id="A0AAW1URI5"/>
<keyword evidence="4 10" id="KW-0812">Transmembrane</keyword>
<protein>
    <recommendedName>
        <fullName evidence="13">Odorant receptor</fullName>
    </recommendedName>
</protein>
<comment type="subcellular location">
    <subcellularLocation>
        <location evidence="1">Cell membrane</location>
        <topology evidence="1">Multi-pass membrane protein</topology>
    </subcellularLocation>
</comment>
<keyword evidence="2" id="KW-1003">Cell membrane</keyword>